<dbReference type="EMBL" id="UINC01019174">
    <property type="protein sequence ID" value="SVA81056.1"/>
    <property type="molecule type" value="Genomic_DNA"/>
</dbReference>
<organism evidence="1">
    <name type="scientific">marine metagenome</name>
    <dbReference type="NCBI Taxonomy" id="408172"/>
    <lineage>
        <taxon>unclassified sequences</taxon>
        <taxon>metagenomes</taxon>
        <taxon>ecological metagenomes</taxon>
    </lineage>
</organism>
<name>A0A381YVJ8_9ZZZZ</name>
<sequence length="112" mass="12899">MKRALFIGRWQPIHDGHRWLFNQKLEQDIPILIAVRDTPVSDSNPFSTEQVIENLEKEYTKEVGNGMVKIISIPDIESVNYGRGVGYEINEYTPPEDISKISATEIRKNLKK</sequence>
<reference evidence="1" key="1">
    <citation type="submission" date="2018-05" db="EMBL/GenBank/DDBJ databases">
        <authorList>
            <person name="Lanie J.A."/>
            <person name="Ng W.-L."/>
            <person name="Kazmierczak K.M."/>
            <person name="Andrzejewski T.M."/>
            <person name="Davidsen T.M."/>
            <person name="Wayne K.J."/>
            <person name="Tettelin H."/>
            <person name="Glass J.I."/>
            <person name="Rusch D."/>
            <person name="Podicherti R."/>
            <person name="Tsui H.-C.T."/>
            <person name="Winkler M.E."/>
        </authorList>
    </citation>
    <scope>NUCLEOTIDE SEQUENCE</scope>
</reference>
<dbReference type="SUPFAM" id="SSF52374">
    <property type="entry name" value="Nucleotidylyl transferase"/>
    <property type="match status" value="1"/>
</dbReference>
<dbReference type="AlphaFoldDB" id="A0A381YVJ8"/>
<proteinExistence type="predicted"/>
<gene>
    <name evidence="1" type="ORF">METZ01_LOCUS133910</name>
</gene>
<dbReference type="Gene3D" id="3.40.50.620">
    <property type="entry name" value="HUPs"/>
    <property type="match status" value="1"/>
</dbReference>
<protein>
    <recommendedName>
        <fullName evidence="2">Cytidyltransferase-like domain-containing protein</fullName>
    </recommendedName>
</protein>
<accession>A0A381YVJ8</accession>
<evidence type="ECO:0000313" key="1">
    <source>
        <dbReference type="EMBL" id="SVA81056.1"/>
    </source>
</evidence>
<evidence type="ECO:0008006" key="2">
    <source>
        <dbReference type="Google" id="ProtNLM"/>
    </source>
</evidence>
<dbReference type="InterPro" id="IPR014729">
    <property type="entry name" value="Rossmann-like_a/b/a_fold"/>
</dbReference>